<dbReference type="Proteomes" id="UP000010843">
    <property type="component" value="Plasmid pNATPE01"/>
</dbReference>
<keyword evidence="4" id="KW-1185">Reference proteome</keyword>
<dbReference type="EMBL" id="AOIE01000051">
    <property type="protein sequence ID" value="ELY76590.1"/>
    <property type="molecule type" value="Genomic_DNA"/>
</dbReference>
<proteinExistence type="predicted"/>
<dbReference type="Pfam" id="PF25212">
    <property type="entry name" value="HVO_A0114"/>
    <property type="match status" value="1"/>
</dbReference>
<dbReference type="HOGENOM" id="CLU_130787_0_1_2"/>
<keyword evidence="1" id="KW-0614">Plasmid</keyword>
<organism evidence="1 3">
    <name type="scientific">Natrinema pellirubrum (strain DSM 15624 / CIP 106293 / JCM 10476 / NCIMB 786 / 157)</name>
    <dbReference type="NCBI Taxonomy" id="797303"/>
    <lineage>
        <taxon>Archaea</taxon>
        <taxon>Methanobacteriati</taxon>
        <taxon>Methanobacteriota</taxon>
        <taxon>Stenosarchaea group</taxon>
        <taxon>Halobacteria</taxon>
        <taxon>Halobacteriales</taxon>
        <taxon>Natrialbaceae</taxon>
        <taxon>Natrinema</taxon>
    </lineage>
</organism>
<geneLocation type="plasmid" evidence="1 3">
    <name>pNATPE01</name>
</geneLocation>
<accession>L0JQT3</accession>
<dbReference type="InterPro" id="IPR036390">
    <property type="entry name" value="WH_DNA-bd_sf"/>
</dbReference>
<evidence type="ECO:0000313" key="3">
    <source>
        <dbReference type="Proteomes" id="UP000010843"/>
    </source>
</evidence>
<dbReference type="SUPFAM" id="SSF46785">
    <property type="entry name" value="Winged helix' DNA-binding domain"/>
    <property type="match status" value="1"/>
</dbReference>
<reference evidence="3" key="1">
    <citation type="submission" date="2012-02" db="EMBL/GenBank/DDBJ databases">
        <title>Complete sequence of plasmid 1 of Natrinema pellirubrum DSM 15624.</title>
        <authorList>
            <person name="Lucas S."/>
            <person name="Han J."/>
            <person name="Lapidus A."/>
            <person name="Cheng J.-F."/>
            <person name="Goodwin L."/>
            <person name="Pitluck S."/>
            <person name="Peters L."/>
            <person name="Teshima H."/>
            <person name="Detter J.C."/>
            <person name="Han C."/>
            <person name="Tapia R."/>
            <person name="Land M."/>
            <person name="Hauser L."/>
            <person name="Kyrpides N."/>
            <person name="Ivanova N."/>
            <person name="Pagani I."/>
            <person name="Sproer C."/>
            <person name="Anderson I."/>
            <person name="Woyke T."/>
        </authorList>
    </citation>
    <scope>NUCLEOTIDE SEQUENCE [LARGE SCALE GENOMIC DNA]</scope>
    <source>
        <strain evidence="3">DSM 15624 / JCM 10476 / NCIMB 786</strain>
        <plasmid evidence="3">pNATPE01</plasmid>
    </source>
</reference>
<dbReference type="GeneID" id="14336611"/>
<dbReference type="AlphaFoldDB" id="L0JQT3"/>
<gene>
    <name evidence="1" type="ordered locus">Natpe_4147</name>
    <name evidence="2" type="ORF">C488_08052</name>
</gene>
<protein>
    <submittedName>
        <fullName evidence="1">Transcriptional regulator</fullName>
    </submittedName>
</protein>
<reference evidence="2 4" key="3">
    <citation type="journal article" date="2014" name="PLoS Genet.">
        <title>Phylogenetically driven sequencing of extremely halophilic archaea reveals strategies for static and dynamic osmo-response.</title>
        <authorList>
            <person name="Becker E.A."/>
            <person name="Seitzer P.M."/>
            <person name="Tritt A."/>
            <person name="Larsen D."/>
            <person name="Krusor M."/>
            <person name="Yao A.I."/>
            <person name="Wu D."/>
            <person name="Madern D."/>
            <person name="Eisen J.A."/>
            <person name="Darling A.E."/>
            <person name="Facciotti M.T."/>
        </authorList>
    </citation>
    <scope>NUCLEOTIDE SEQUENCE [LARGE SCALE GENOMIC DNA]</scope>
    <source>
        <strain evidence="2 4">DSM 15624</strain>
    </source>
</reference>
<dbReference type="eggNOG" id="arCOG02756">
    <property type="taxonomic scope" value="Archaea"/>
</dbReference>
<evidence type="ECO:0000313" key="2">
    <source>
        <dbReference type="EMBL" id="ELY76590.1"/>
    </source>
</evidence>
<sequence length="141" mass="16150">MTENTLKITFRQADEHRDAARERLRRAEAGESDESIEQEVRQILNFEEFDDVERLMRTSNLELIEAIAEHKPASIRDTASIVDRDYREVHRNLKELESLGVVEFETSGRSKKPILRGGVDNIDVSIQFPPTRNGEQQGVSA</sequence>
<dbReference type="EMBL" id="CP003373">
    <property type="protein sequence ID" value="AGB33860.1"/>
    <property type="molecule type" value="Genomic_DNA"/>
</dbReference>
<dbReference type="RefSeq" id="WP_006180960.1">
    <property type="nucleotide sequence ID" value="NC_019967.1"/>
</dbReference>
<reference evidence="1" key="2">
    <citation type="submission" date="2012-02" db="EMBL/GenBank/DDBJ databases">
        <title>Complete sequence of plasmid 1 of Natrinema pellirubrum DSM 15624.</title>
        <authorList>
            <consortium name="US DOE Joint Genome Institute"/>
            <person name="Lucas S."/>
            <person name="Han J."/>
            <person name="Lapidus A."/>
            <person name="Cheng J.-F."/>
            <person name="Goodwin L."/>
            <person name="Pitluck S."/>
            <person name="Peters L."/>
            <person name="Teshima H."/>
            <person name="Detter J.C."/>
            <person name="Han C."/>
            <person name="Tapia R."/>
            <person name="Land M."/>
            <person name="Hauser L."/>
            <person name="Kyrpides N."/>
            <person name="Ivanova N."/>
            <person name="Pagani I."/>
            <person name="Sproer C."/>
            <person name="Anderson I."/>
            <person name="Woyke T."/>
        </authorList>
    </citation>
    <scope>NUCLEOTIDE SEQUENCE</scope>
    <source>
        <strain evidence="1">DSM 15624</strain>
        <plasmid evidence="1">pNATPE01</plasmid>
    </source>
</reference>
<evidence type="ECO:0000313" key="4">
    <source>
        <dbReference type="Proteomes" id="UP000011593"/>
    </source>
</evidence>
<evidence type="ECO:0000313" key="1">
    <source>
        <dbReference type="EMBL" id="AGB33860.1"/>
    </source>
</evidence>
<dbReference type="KEGG" id="npe:Natpe_4147"/>
<dbReference type="Proteomes" id="UP000011593">
    <property type="component" value="Unassembled WGS sequence"/>
</dbReference>
<dbReference type="PATRIC" id="fig|797303.5.peg.1623"/>
<name>L0JQT3_NATP1</name>
<dbReference type="OrthoDB" id="325082at2157"/>